<sequence>MKGMAADTVADDKIRPETTSNVSAPFLINEAFEQITSGSLNFLSVASPEAIGGVAVVLAVLTYLVLGRIGLVLLGVLGGIVLHETWERRNASDNVDVRNEKSLDIIKRLLDKKSQEHKTENNYAKIRTADDSSVNIPPETASAISELVDAIIRDYVEWWYNPINPKDTSFATASRQTLNRALKSIYVHLSNKRAADSFLDFLTNCSSMTIVFLTELSTALSTSSKPAEEAVYLYLSANPDSSLANVLNEQNQSKKLKMITIDLLRNFLEKSTLECEPTKTFLTEIVSGLVLEMALKTCSKPEWINQWIVSLLEDGEPDLSQAIDAGMDPSTELPSSPFPNLENDIGTCRAQLSSEMKKQIALSATDDDMSEALEEVKRLSNLIAEEDAKKKSASRVHLEIDEKLHAAPPEHNLKDTQPGPNVSRKRSIRSSVSETIRTPENRYSNLVKLDTSRTPTRTRESSVSPTISVNNSFTNFDQIVPSNVPHVLQDNFQSLDKKPIFPTLHNANIVVYDDSPINDKGKLRNKPILEYLIQIEPASSDYPGWMIVRRYADFEILHEVLRRIAQVSGVTEFSEQHQALPSWKDYAKKPLRGELERYLRDSLWYQPLADSEGMKRFLKKDQEPQTSGQAVKNGFPGLGWPTPSAFENMGKGVLEVLTSAPKGVAEGGKAITGVLNNIGNLGHRKSTAGQPSHSETYNTSRFSVPSFPRLETTNPLGSFQVNRTSEESTRSSIPISTKSFPTEQRTGYVPFVEEETRQETRSSSSTRSSISGRRGTIHHDSSRASSRKGTPNSSPIQSSLCLSSLPPLPDEMPDNYVAQREGYLATKPRTGSNHTKRRSSSCTASSHQWSERQIGRKSSSTTLESPIVRKVRQESTPLTEAETKVAVELIFAVINEMYTISSAWNIRRTLLAAAKAYFLRPGNPSLAQIRTLLQDSVISANTSDASIAAYLRKVRENCLPTEDEMKSWPEAISEEEKEKLRVKARKLLVERGVPTALMGVMGQAATSEALGRIFDCLQIEEVSRGLIFGFLLQALRIITH</sequence>
<feature type="domain" description="PXA" evidence="5">
    <location>
        <begin position="137"/>
        <end position="316"/>
    </location>
</feature>
<dbReference type="FunFam" id="3.30.1520.10:FF:000065">
    <property type="entry name" value="PX domain protein (AFU_orthologue AFUA_2G07450)"/>
    <property type="match status" value="1"/>
</dbReference>
<comment type="similarity">
    <text evidence="1">Belongs to the sorting nexin family.</text>
</comment>
<feature type="transmembrane region" description="Helical" evidence="4">
    <location>
        <begin position="50"/>
        <end position="82"/>
    </location>
</feature>
<reference evidence="6 7" key="1">
    <citation type="submission" date="2017-11" db="EMBL/GenBank/DDBJ databases">
        <authorList>
            <person name="Kracher B."/>
        </authorList>
    </citation>
    <scope>NUCLEOTIDE SEQUENCE [LARGE SCALE GENOMIC DNA]</scope>
    <source>
        <strain evidence="6 7">RACE1</strain>
    </source>
</reference>
<organism evidence="6 7">
    <name type="scientific">Blumeria hordei</name>
    <name type="common">Barley powdery mildew</name>
    <name type="synonym">Blumeria graminis f. sp. hordei</name>
    <dbReference type="NCBI Taxonomy" id="2867405"/>
    <lineage>
        <taxon>Eukaryota</taxon>
        <taxon>Fungi</taxon>
        <taxon>Dikarya</taxon>
        <taxon>Ascomycota</taxon>
        <taxon>Pezizomycotina</taxon>
        <taxon>Leotiomycetes</taxon>
        <taxon>Erysiphales</taxon>
        <taxon>Erysiphaceae</taxon>
        <taxon>Blumeria</taxon>
    </lineage>
</organism>
<protein>
    <recommendedName>
        <fullName evidence="5">PXA domain-containing protein</fullName>
    </recommendedName>
</protein>
<dbReference type="SMART" id="SM00313">
    <property type="entry name" value="PXA"/>
    <property type="match status" value="1"/>
</dbReference>
<dbReference type="PANTHER" id="PTHR22775">
    <property type="entry name" value="SORTING NEXIN"/>
    <property type="match status" value="1"/>
</dbReference>
<keyword evidence="4" id="KW-0812">Transmembrane</keyword>
<evidence type="ECO:0000256" key="4">
    <source>
        <dbReference type="SAM" id="Phobius"/>
    </source>
</evidence>
<accession>A0A383V2D6</accession>
<evidence type="ECO:0000256" key="2">
    <source>
        <dbReference type="SAM" id="Coils"/>
    </source>
</evidence>
<dbReference type="InterPro" id="IPR003114">
    <property type="entry name" value="Phox_assoc"/>
</dbReference>
<feature type="compositionally biased region" description="Polar residues" evidence="3">
    <location>
        <begin position="783"/>
        <end position="792"/>
    </location>
</feature>
<dbReference type="Pfam" id="PF08628">
    <property type="entry name" value="Nexin_C"/>
    <property type="match status" value="1"/>
</dbReference>
<keyword evidence="4" id="KW-1133">Transmembrane helix</keyword>
<keyword evidence="2" id="KW-0175">Coiled coil</keyword>
<feature type="region of interest" description="Disordered" evidence="3">
    <location>
        <begin position="403"/>
        <end position="437"/>
    </location>
</feature>
<dbReference type="Proteomes" id="UP000275772">
    <property type="component" value="Unassembled WGS sequence"/>
</dbReference>
<dbReference type="AlphaFoldDB" id="A0A383V2D6"/>
<dbReference type="VEuPathDB" id="FungiDB:BLGHR1_16778"/>
<name>A0A383V2D6_BLUHO</name>
<feature type="compositionally biased region" description="Polar residues" evidence="3">
    <location>
        <begin position="687"/>
        <end position="701"/>
    </location>
</feature>
<evidence type="ECO:0000256" key="1">
    <source>
        <dbReference type="ARBA" id="ARBA00010883"/>
    </source>
</evidence>
<feature type="compositionally biased region" description="Polar residues" evidence="3">
    <location>
        <begin position="711"/>
        <end position="723"/>
    </location>
</feature>
<feature type="coiled-coil region" evidence="2">
    <location>
        <begin position="362"/>
        <end position="389"/>
    </location>
</feature>
<evidence type="ECO:0000256" key="3">
    <source>
        <dbReference type="SAM" id="MobiDB-lite"/>
    </source>
</evidence>
<dbReference type="PANTHER" id="PTHR22775:SF47">
    <property type="entry name" value="MEIOTICALLY UP-REGULATED GENE 122 PROTEIN"/>
    <property type="match status" value="1"/>
</dbReference>
<feature type="compositionally biased region" description="Low complexity" evidence="3">
    <location>
        <begin position="761"/>
        <end position="774"/>
    </location>
</feature>
<proteinExistence type="inferred from homology"/>
<dbReference type="SUPFAM" id="SSF64268">
    <property type="entry name" value="PX domain"/>
    <property type="match status" value="1"/>
</dbReference>
<evidence type="ECO:0000259" key="5">
    <source>
        <dbReference type="PROSITE" id="PS51207"/>
    </source>
</evidence>
<dbReference type="InterPro" id="IPR013937">
    <property type="entry name" value="Sorting_nexin_C"/>
</dbReference>
<dbReference type="CDD" id="cd06093">
    <property type="entry name" value="PX_domain"/>
    <property type="match status" value="1"/>
</dbReference>
<dbReference type="Pfam" id="PF02194">
    <property type="entry name" value="PXA"/>
    <property type="match status" value="1"/>
</dbReference>
<dbReference type="PROSITE" id="PS51207">
    <property type="entry name" value="PXA"/>
    <property type="match status" value="1"/>
</dbReference>
<feature type="compositionally biased region" description="Low complexity" evidence="3">
    <location>
        <begin position="793"/>
        <end position="805"/>
    </location>
</feature>
<gene>
    <name evidence="6" type="ORF">BLGHR1_16778</name>
</gene>
<feature type="region of interest" description="Disordered" evidence="3">
    <location>
        <begin position="682"/>
        <end position="701"/>
    </location>
</feature>
<evidence type="ECO:0000313" key="7">
    <source>
        <dbReference type="Proteomes" id="UP000275772"/>
    </source>
</evidence>
<dbReference type="Gene3D" id="3.30.1520.10">
    <property type="entry name" value="Phox-like domain"/>
    <property type="match status" value="1"/>
</dbReference>
<dbReference type="EMBL" id="UNSH01000086">
    <property type="protein sequence ID" value="SZF05975.1"/>
    <property type="molecule type" value="Genomic_DNA"/>
</dbReference>
<feature type="compositionally biased region" description="Polar residues" evidence="3">
    <location>
        <begin position="730"/>
        <end position="745"/>
    </location>
</feature>
<dbReference type="InterPro" id="IPR036871">
    <property type="entry name" value="PX_dom_sf"/>
</dbReference>
<dbReference type="GO" id="GO:0035091">
    <property type="term" value="F:phosphatidylinositol binding"/>
    <property type="evidence" value="ECO:0007669"/>
    <property type="project" value="InterPro"/>
</dbReference>
<feature type="region of interest" description="Disordered" evidence="3">
    <location>
        <begin position="707"/>
        <end position="865"/>
    </location>
</feature>
<evidence type="ECO:0000313" key="6">
    <source>
        <dbReference type="EMBL" id="SZF05975.1"/>
    </source>
</evidence>
<keyword evidence="4" id="KW-0472">Membrane</keyword>